<evidence type="ECO:0000256" key="4">
    <source>
        <dbReference type="ARBA" id="ARBA00022692"/>
    </source>
</evidence>
<dbReference type="NCBIfam" id="NF008419">
    <property type="entry name" value="PRK11246.1"/>
    <property type="match status" value="1"/>
</dbReference>
<keyword evidence="4" id="KW-0812">Transmembrane</keyword>
<evidence type="ECO:0000256" key="2">
    <source>
        <dbReference type="ARBA" id="ARBA00005362"/>
    </source>
</evidence>
<name>A0A089PSL2_PLUGE</name>
<keyword evidence="3" id="KW-1003">Cell membrane</keyword>
<dbReference type="GO" id="GO:0005886">
    <property type="term" value="C:plasma membrane"/>
    <property type="evidence" value="ECO:0007669"/>
    <property type="project" value="UniProtKB-SubCell"/>
</dbReference>
<reference evidence="7" key="3">
    <citation type="submission" date="2024-02" db="EMBL/GenBank/DDBJ databases">
        <authorList>
            <consortium name="Clinical and Environmental Microbiology Branch: Whole genome sequencing antimicrobial resistance pathogens in the healthcare setting"/>
        </authorList>
    </citation>
    <scope>NUCLEOTIDE SEQUENCE</scope>
    <source>
        <strain evidence="7">2021DK-00143</strain>
    </source>
</reference>
<dbReference type="RefSeq" id="WP_043086118.1">
    <property type="nucleotide sequence ID" value="NZ_CACVCI010000001.1"/>
</dbReference>
<dbReference type="GeneID" id="61383370"/>
<evidence type="ECO:0000256" key="1">
    <source>
        <dbReference type="ARBA" id="ARBA00004236"/>
    </source>
</evidence>
<sequence length="216" mass="24038">MVRAKLKFRLHRAAIVLICLALLVALMQGASWFSQNSQRQRNPQLEELGRMLAHQVTLTLAPLMRAESPDEKRIGQQLAALTANTRVLDASVYDEQGYLVSHAGEGVKVRDRLALDGKKAGGYFSEQIVEPIQGKNEPLGYLRITLDTHTLATESRQVDNTTNILRLMLLLSLAIGVVLTRTLLQGKRTRWQQSPFLLTANKTVPEEDDGGKKTPD</sequence>
<comment type="similarity">
    <text evidence="2">Belongs to the Smp family.</text>
</comment>
<evidence type="ECO:0000256" key="3">
    <source>
        <dbReference type="ARBA" id="ARBA00022475"/>
    </source>
</evidence>
<dbReference type="EMBL" id="LDZF01000016">
    <property type="protein sequence ID" value="KMK12647.1"/>
    <property type="molecule type" value="Genomic_DNA"/>
</dbReference>
<dbReference type="STRING" id="61647.LG71_25055"/>
<protein>
    <submittedName>
        <fullName evidence="7">YtjB family periplasmic protein</fullName>
    </submittedName>
</protein>
<keyword evidence="10" id="KW-1185">Reference proteome</keyword>
<accession>A0A089PSL2</accession>
<comment type="caution">
    <text evidence="8">The sequence shown here is derived from an EMBL/GenBank/DDBJ whole genome shotgun (WGS) entry which is preliminary data.</text>
</comment>
<organism evidence="8 10">
    <name type="scientific">Pluralibacter gergoviae</name>
    <name type="common">Enterobacter gergoviae</name>
    <dbReference type="NCBI Taxonomy" id="61647"/>
    <lineage>
        <taxon>Bacteria</taxon>
        <taxon>Pseudomonadati</taxon>
        <taxon>Pseudomonadota</taxon>
        <taxon>Gammaproteobacteria</taxon>
        <taxon>Enterobacterales</taxon>
        <taxon>Enterobacteriaceae</taxon>
        <taxon>Pluralibacter</taxon>
    </lineage>
</organism>
<dbReference type="Proteomes" id="UP001236270">
    <property type="component" value="Unassembled WGS sequence"/>
</dbReference>
<comment type="subcellular location">
    <subcellularLocation>
        <location evidence="1">Cell membrane</location>
    </subcellularLocation>
</comment>
<keyword evidence="6" id="KW-0472">Membrane</keyword>
<reference evidence="9" key="2">
    <citation type="submission" date="2023-08" db="EMBL/GenBank/DDBJ databases">
        <title>WGS of pathogenic bacterial species, Los Angeles County Public Health Laboratories.</title>
        <authorList>
            <person name="Garrigues J.M."/>
            <person name="Green N.M."/>
        </authorList>
    </citation>
    <scope>NUCLEOTIDE SEQUENCE</scope>
    <source>
        <strain evidence="9">LACPHL-BACT-2023-00068</strain>
    </source>
</reference>
<keyword evidence="5" id="KW-1133">Transmembrane helix</keyword>
<dbReference type="PATRIC" id="fig|61647.13.peg.4050"/>
<evidence type="ECO:0000313" key="10">
    <source>
        <dbReference type="Proteomes" id="UP000036196"/>
    </source>
</evidence>
<dbReference type="EMBL" id="JAVDNV010000005">
    <property type="protein sequence ID" value="MDQ2309172.1"/>
    <property type="molecule type" value="Genomic_DNA"/>
</dbReference>
<dbReference type="InterPro" id="IPR019305">
    <property type="entry name" value="Uncharacterised_Smp"/>
</dbReference>
<dbReference type="KEGG" id="pge:LG71_25055"/>
<dbReference type="Pfam" id="PF10144">
    <property type="entry name" value="SMP_2"/>
    <property type="match status" value="1"/>
</dbReference>
<proteinExistence type="inferred from homology"/>
<dbReference type="eggNOG" id="COG3726">
    <property type="taxonomic scope" value="Bacteria"/>
</dbReference>
<reference evidence="8 10" key="1">
    <citation type="submission" date="2015-05" db="EMBL/GenBank/DDBJ databases">
        <title>Genome sequences of Pluralibacter gergoviae.</title>
        <authorList>
            <person name="Greninger A.L."/>
            <person name="Miller S."/>
        </authorList>
    </citation>
    <scope>NUCLEOTIDE SEQUENCE [LARGE SCALE GENOMIC DNA]</scope>
    <source>
        <strain evidence="8 10">JS81F13</strain>
    </source>
</reference>
<dbReference type="EMBL" id="ABLOKC030000003">
    <property type="protein sequence ID" value="EML1470225.1"/>
    <property type="molecule type" value="Genomic_DNA"/>
</dbReference>
<evidence type="ECO:0000313" key="9">
    <source>
        <dbReference type="EMBL" id="MDQ2309172.1"/>
    </source>
</evidence>
<dbReference type="Proteomes" id="UP000036196">
    <property type="component" value="Unassembled WGS sequence"/>
</dbReference>
<gene>
    <name evidence="8" type="ORF">ABW06_15405</name>
    <name evidence="7" type="ORF">QEG54_000909</name>
    <name evidence="9" type="ORF">RBJ30_08685</name>
</gene>
<evidence type="ECO:0000256" key="5">
    <source>
        <dbReference type="ARBA" id="ARBA00022989"/>
    </source>
</evidence>
<evidence type="ECO:0000313" key="7">
    <source>
        <dbReference type="EMBL" id="EML1470225.1"/>
    </source>
</evidence>
<evidence type="ECO:0000313" key="8">
    <source>
        <dbReference type="EMBL" id="KMK12647.1"/>
    </source>
</evidence>
<evidence type="ECO:0000256" key="6">
    <source>
        <dbReference type="ARBA" id="ARBA00023136"/>
    </source>
</evidence>
<dbReference type="AlphaFoldDB" id="A0A089PSL2"/>